<dbReference type="EMBL" id="CP163445">
    <property type="protein sequence ID" value="XDQ82525.1"/>
    <property type="molecule type" value="Genomic_DNA"/>
</dbReference>
<accession>A0AB39TT54</accession>
<dbReference type="Pfam" id="PF20248">
    <property type="entry name" value="DUF6603"/>
    <property type="match status" value="1"/>
</dbReference>
<feature type="domain" description="DUF6603" evidence="1">
    <location>
        <begin position="289"/>
        <end position="828"/>
    </location>
</feature>
<evidence type="ECO:0000313" key="2">
    <source>
        <dbReference type="EMBL" id="XDQ82525.1"/>
    </source>
</evidence>
<reference evidence="2" key="1">
    <citation type="submission" date="2024-07" db="EMBL/GenBank/DDBJ databases">
        <authorList>
            <person name="Yu S.T."/>
        </authorList>
    </citation>
    <scope>NUCLEOTIDE SEQUENCE</scope>
    <source>
        <strain evidence="2">Y1</strain>
    </source>
</reference>
<dbReference type="InterPro" id="IPR046538">
    <property type="entry name" value="DUF6603"/>
</dbReference>
<organism evidence="2">
    <name type="scientific">Streptomyces sp. Y1</name>
    <dbReference type="NCBI Taxonomy" id="3238634"/>
    <lineage>
        <taxon>Bacteria</taxon>
        <taxon>Bacillati</taxon>
        <taxon>Actinomycetota</taxon>
        <taxon>Actinomycetes</taxon>
        <taxon>Kitasatosporales</taxon>
        <taxon>Streptomycetaceae</taxon>
        <taxon>Streptomyces</taxon>
    </lineage>
</organism>
<evidence type="ECO:0000259" key="1">
    <source>
        <dbReference type="Pfam" id="PF20248"/>
    </source>
</evidence>
<protein>
    <submittedName>
        <fullName evidence="2">DUF6603 domain-containing protein</fullName>
    </submittedName>
</protein>
<gene>
    <name evidence="2" type="ORF">AB2U05_30545</name>
</gene>
<dbReference type="AlphaFoldDB" id="A0AB39TT54"/>
<sequence>MDPKTLLQNVSGLLWHLADAAVRSLTDPLAGLNKLTGQPPALQDKLLEPLAALPDHDALLGLVRDLFGDVTDAGSPVRAHGWQRDAKSARGLALVLTEGAARAVVAATPGPSDSGPTIDVVVTPGADLHPTLGSAPWSVTVEIRTPQDAWVATYFPGATPEPPAGTATLTARRGAFGIGPADGPHVSMDALTVTLTASPTAPLGVDLLVEGFQAAVLPPALADFLGDGGGPATGKTAFTVRLSRAEGLRFQDGGARLALPVGLDLPGVSTRGFALELDEDQDGIALRPTFAATAKPPVLPLNATIDGLGLRVPLRLRSDRIGVDPAQLRADFPTGMGIELDAGPVSGGGSVLETGAPGDGAYAGVLDADLGFARVKAFGLLQLPVAGRDLSFLVLLGAEFGFPGIELSFGFALDAVGGLLGFDRRADDEHLRQLVLDGNADRILFPGDAVARAQEIAGSLEACFPVAPSRFVVGPMVRITWGGRILALSAAVVLDLPGPVRALILGRLTISLPDPLVPLIRLQAEVFGTIDPGVPEVEVLASLTGSWIVGIPVSGDFYLLFRGGKDAAFVLSAGGFHPRFVRPPGVPALRRLAMDLGGGGLGLRAEAYLALTSNSLQFGAKLSLDATIAGCGVEGSLGLDALFVWEPSLAFSVHVFASVAVLAFGHRLAGVALDFTLEGPAPWHAFGSGSISVLFWDVSLDFDERWGAPPAVAPKADEILPLLLAAFARPDVWTAARPPGERSPLRLTDQANTALAKGEVAHPDATFRVSQKVVPLDTAITRFHRVHIPEQTWRIVPVVGAHDDTPLRPVDRTTEQFVPGEVFELTDEQQLTRQGFEELPSGAVLSDTDVRPGARHRVTDSYETVYEVDTDWFSGTTTPPPPDGRRLAGTGLFELEGFARPVRAAERVDRWRAAQRPVGALKVELPR</sequence>
<dbReference type="RefSeq" id="WP_369184871.1">
    <property type="nucleotide sequence ID" value="NZ_CP163445.1"/>
</dbReference>
<name>A0AB39TT54_9ACTN</name>
<proteinExistence type="predicted"/>